<reference evidence="2" key="1">
    <citation type="submission" date="2016-11" db="UniProtKB">
        <authorList>
            <consortium name="WormBaseParasite"/>
        </authorList>
    </citation>
    <scope>IDENTIFICATION</scope>
</reference>
<evidence type="ECO:0000313" key="1">
    <source>
        <dbReference type="Proteomes" id="UP000095282"/>
    </source>
</evidence>
<keyword evidence="1" id="KW-1185">Reference proteome</keyword>
<dbReference type="AlphaFoldDB" id="A0A1I7UAE3"/>
<organism evidence="1 2">
    <name type="scientific">Caenorhabditis tropicalis</name>
    <dbReference type="NCBI Taxonomy" id="1561998"/>
    <lineage>
        <taxon>Eukaryota</taxon>
        <taxon>Metazoa</taxon>
        <taxon>Ecdysozoa</taxon>
        <taxon>Nematoda</taxon>
        <taxon>Chromadorea</taxon>
        <taxon>Rhabditida</taxon>
        <taxon>Rhabditina</taxon>
        <taxon>Rhabditomorpha</taxon>
        <taxon>Rhabditoidea</taxon>
        <taxon>Rhabditidae</taxon>
        <taxon>Peloderinae</taxon>
        <taxon>Caenorhabditis</taxon>
    </lineage>
</organism>
<proteinExistence type="predicted"/>
<name>A0A1I7UAE3_9PELO</name>
<dbReference type="Proteomes" id="UP000095282">
    <property type="component" value="Unplaced"/>
</dbReference>
<accession>A0A1I7UAE3</accession>
<sequence>MELKSQRNTIVNGCQFYCFQVKAIGDLLRFPANVPGWACGMFAAQLAPPPPMHNHLRDSSHLISSHLSGRP</sequence>
<evidence type="ECO:0000313" key="2">
    <source>
        <dbReference type="WBParaSite" id="Csp11.Scaffold629.g16489.t1"/>
    </source>
</evidence>
<dbReference type="WBParaSite" id="Csp11.Scaffold629.g16489.t1">
    <property type="protein sequence ID" value="Csp11.Scaffold629.g16489.t1"/>
    <property type="gene ID" value="Csp11.Scaffold629.g16489"/>
</dbReference>
<protein>
    <submittedName>
        <fullName evidence="2">Uncharacterized protein</fullName>
    </submittedName>
</protein>